<dbReference type="Gene3D" id="1.10.357.10">
    <property type="entry name" value="Tetracycline Repressor, domain 2"/>
    <property type="match status" value="1"/>
</dbReference>
<dbReference type="InterPro" id="IPR001647">
    <property type="entry name" value="HTH_TetR"/>
</dbReference>
<dbReference type="InterPro" id="IPR009057">
    <property type="entry name" value="Homeodomain-like_sf"/>
</dbReference>
<dbReference type="SUPFAM" id="SSF48498">
    <property type="entry name" value="Tetracyclin repressor-like, C-terminal domain"/>
    <property type="match status" value="1"/>
</dbReference>
<sequence length="226" mass="25605">MTIIPIGHSLSSLSRWRKLPPMMKTSSPAALVRGPADHEVRDQIVLAATEHFSRYGYEKTTVSDLAKAIGFSKAYIYKFFESKQAIGEMICANCLSKIETEVKAAIDQADRPPEKLRRMFKAVVELSLQLFSQDRKLYEIATSAATERWLSTLAYEERVRIMLRGILEEGRQSGDFERKTPLDETVMAIYLVLRPFLHPLILQHSLDYTEDAPGQLSSLVLRSLSP</sequence>
<keyword evidence="1" id="KW-0805">Transcription regulation</keyword>
<protein>
    <submittedName>
        <fullName evidence="6">TetR/AcrR family transcriptional regulator</fullName>
    </submittedName>
</protein>
<dbReference type="Proteomes" id="UP001549691">
    <property type="component" value="Unassembled WGS sequence"/>
</dbReference>
<evidence type="ECO:0000259" key="5">
    <source>
        <dbReference type="PROSITE" id="PS50977"/>
    </source>
</evidence>
<feature type="domain" description="HTH tetR-type" evidence="5">
    <location>
        <begin position="38"/>
        <end position="98"/>
    </location>
</feature>
<proteinExistence type="predicted"/>
<name>A0ABV2TLJ9_9RHOO</name>
<reference evidence="6 7" key="1">
    <citation type="submission" date="2024-07" db="EMBL/GenBank/DDBJ databases">
        <title>Uliginosibacterium flavum JJ3220;KACC:17644.</title>
        <authorList>
            <person name="Kim M.K."/>
        </authorList>
    </citation>
    <scope>NUCLEOTIDE SEQUENCE [LARGE SCALE GENOMIC DNA]</scope>
    <source>
        <strain evidence="6 7">KACC:17644</strain>
    </source>
</reference>
<feature type="DNA-binding region" description="H-T-H motif" evidence="4">
    <location>
        <begin position="61"/>
        <end position="80"/>
    </location>
</feature>
<comment type="caution">
    <text evidence="6">The sequence shown here is derived from an EMBL/GenBank/DDBJ whole genome shotgun (WGS) entry which is preliminary data.</text>
</comment>
<evidence type="ECO:0000256" key="1">
    <source>
        <dbReference type="ARBA" id="ARBA00023015"/>
    </source>
</evidence>
<evidence type="ECO:0000313" key="6">
    <source>
        <dbReference type="EMBL" id="MET7014786.1"/>
    </source>
</evidence>
<keyword evidence="2 4" id="KW-0238">DNA-binding</keyword>
<dbReference type="PROSITE" id="PS50977">
    <property type="entry name" value="HTH_TETR_2"/>
    <property type="match status" value="1"/>
</dbReference>
<dbReference type="PANTHER" id="PTHR30055:SF234">
    <property type="entry name" value="HTH-TYPE TRANSCRIPTIONAL REGULATOR BETI"/>
    <property type="match status" value="1"/>
</dbReference>
<dbReference type="InterPro" id="IPR036271">
    <property type="entry name" value="Tet_transcr_reg_TetR-rel_C_sf"/>
</dbReference>
<evidence type="ECO:0000313" key="7">
    <source>
        <dbReference type="Proteomes" id="UP001549691"/>
    </source>
</evidence>
<evidence type="ECO:0000256" key="4">
    <source>
        <dbReference type="PROSITE-ProRule" id="PRU00335"/>
    </source>
</evidence>
<dbReference type="SUPFAM" id="SSF46689">
    <property type="entry name" value="Homeodomain-like"/>
    <property type="match status" value="1"/>
</dbReference>
<dbReference type="Pfam" id="PF17935">
    <property type="entry name" value="TetR_C_27"/>
    <property type="match status" value="1"/>
</dbReference>
<dbReference type="InterPro" id="IPR041478">
    <property type="entry name" value="TetR_C_27"/>
</dbReference>
<evidence type="ECO:0000256" key="3">
    <source>
        <dbReference type="ARBA" id="ARBA00023163"/>
    </source>
</evidence>
<keyword evidence="7" id="KW-1185">Reference proteome</keyword>
<accession>A0ABV2TLJ9</accession>
<organism evidence="6 7">
    <name type="scientific">Uliginosibacterium flavum</name>
    <dbReference type="NCBI Taxonomy" id="1396831"/>
    <lineage>
        <taxon>Bacteria</taxon>
        <taxon>Pseudomonadati</taxon>
        <taxon>Pseudomonadota</taxon>
        <taxon>Betaproteobacteria</taxon>
        <taxon>Rhodocyclales</taxon>
        <taxon>Zoogloeaceae</taxon>
        <taxon>Uliginosibacterium</taxon>
    </lineage>
</organism>
<evidence type="ECO:0000256" key="2">
    <source>
        <dbReference type="ARBA" id="ARBA00023125"/>
    </source>
</evidence>
<dbReference type="Pfam" id="PF00440">
    <property type="entry name" value="TetR_N"/>
    <property type="match status" value="1"/>
</dbReference>
<dbReference type="PANTHER" id="PTHR30055">
    <property type="entry name" value="HTH-TYPE TRANSCRIPTIONAL REGULATOR RUTR"/>
    <property type="match status" value="1"/>
</dbReference>
<dbReference type="InterPro" id="IPR050109">
    <property type="entry name" value="HTH-type_TetR-like_transc_reg"/>
</dbReference>
<gene>
    <name evidence="6" type="ORF">ABXR19_11355</name>
</gene>
<dbReference type="PRINTS" id="PR00455">
    <property type="entry name" value="HTHTETR"/>
</dbReference>
<keyword evidence="3" id="KW-0804">Transcription</keyword>
<dbReference type="EMBL" id="JBEWZI010000011">
    <property type="protein sequence ID" value="MET7014786.1"/>
    <property type="molecule type" value="Genomic_DNA"/>
</dbReference>
<dbReference type="RefSeq" id="WP_354601248.1">
    <property type="nucleotide sequence ID" value="NZ_JBEWZI010000011.1"/>
</dbReference>